<proteinExistence type="predicted"/>
<protein>
    <submittedName>
        <fullName evidence="1">Uncharacterized protein</fullName>
    </submittedName>
</protein>
<name>A0ACB8AGU0_9AGAM</name>
<sequence>MDPSAPQLILGGVAITSTVCGATASLYGVFKGRAPGPLFMFTAMNSGIVAATFFSIREYMVSPILTLTHPGKQYQARRRKLGVKSSDIDESPLTWSDFRTAKLLDSSVSGALAGGILNTFKRGRPGLVPGTTTGAVLCTILQWTFNELDILRIKYASRNSPSIGAPVRASEEQSQEPIIPPVQETKSIMDRILSKFAHKMTDEEYLKRMKAQREAHLRRIAELEGDTPHSTGDKS</sequence>
<accession>A0ACB8AGU0</accession>
<dbReference type="Proteomes" id="UP000790377">
    <property type="component" value="Unassembled WGS sequence"/>
</dbReference>
<organism evidence="1 2">
    <name type="scientific">Hygrophoropsis aurantiaca</name>
    <dbReference type="NCBI Taxonomy" id="72124"/>
    <lineage>
        <taxon>Eukaryota</taxon>
        <taxon>Fungi</taxon>
        <taxon>Dikarya</taxon>
        <taxon>Basidiomycota</taxon>
        <taxon>Agaricomycotina</taxon>
        <taxon>Agaricomycetes</taxon>
        <taxon>Agaricomycetidae</taxon>
        <taxon>Boletales</taxon>
        <taxon>Coniophorineae</taxon>
        <taxon>Hygrophoropsidaceae</taxon>
        <taxon>Hygrophoropsis</taxon>
    </lineage>
</organism>
<reference evidence="1" key="1">
    <citation type="journal article" date="2021" name="New Phytol.">
        <title>Evolutionary innovations through gain and loss of genes in the ectomycorrhizal Boletales.</title>
        <authorList>
            <person name="Wu G."/>
            <person name="Miyauchi S."/>
            <person name="Morin E."/>
            <person name="Kuo A."/>
            <person name="Drula E."/>
            <person name="Varga T."/>
            <person name="Kohler A."/>
            <person name="Feng B."/>
            <person name="Cao Y."/>
            <person name="Lipzen A."/>
            <person name="Daum C."/>
            <person name="Hundley H."/>
            <person name="Pangilinan J."/>
            <person name="Johnson J."/>
            <person name="Barry K."/>
            <person name="LaButti K."/>
            <person name="Ng V."/>
            <person name="Ahrendt S."/>
            <person name="Min B."/>
            <person name="Choi I.G."/>
            <person name="Park H."/>
            <person name="Plett J.M."/>
            <person name="Magnuson J."/>
            <person name="Spatafora J.W."/>
            <person name="Nagy L.G."/>
            <person name="Henrissat B."/>
            <person name="Grigoriev I.V."/>
            <person name="Yang Z.L."/>
            <person name="Xu J."/>
            <person name="Martin F.M."/>
        </authorList>
    </citation>
    <scope>NUCLEOTIDE SEQUENCE</scope>
    <source>
        <strain evidence="1">ATCC 28755</strain>
    </source>
</reference>
<evidence type="ECO:0000313" key="2">
    <source>
        <dbReference type="Proteomes" id="UP000790377"/>
    </source>
</evidence>
<evidence type="ECO:0000313" key="1">
    <source>
        <dbReference type="EMBL" id="KAH7912151.1"/>
    </source>
</evidence>
<dbReference type="EMBL" id="MU267658">
    <property type="protein sequence ID" value="KAH7912151.1"/>
    <property type="molecule type" value="Genomic_DNA"/>
</dbReference>
<keyword evidence="2" id="KW-1185">Reference proteome</keyword>
<gene>
    <name evidence="1" type="ORF">BJ138DRAFT_1084220</name>
</gene>
<comment type="caution">
    <text evidence="1">The sequence shown here is derived from an EMBL/GenBank/DDBJ whole genome shotgun (WGS) entry which is preliminary data.</text>
</comment>